<dbReference type="EMBL" id="JANPWB010000007">
    <property type="protein sequence ID" value="KAJ1171691.1"/>
    <property type="molecule type" value="Genomic_DNA"/>
</dbReference>
<comment type="caution">
    <text evidence="1">The sequence shown here is derived from an EMBL/GenBank/DDBJ whole genome shotgun (WGS) entry which is preliminary data.</text>
</comment>
<gene>
    <name evidence="1" type="ORF">NDU88_003549</name>
</gene>
<sequence>MAAIPPIFMADGERGQHRQLATSQGNTMEQNTTLVPLPQHQTRVGGPGDVLGASVTVEEPSPAELLAAIEGSRVALEGRIEMVAVEVNLLLAEL</sequence>
<evidence type="ECO:0000313" key="2">
    <source>
        <dbReference type="Proteomes" id="UP001066276"/>
    </source>
</evidence>
<accession>A0AAV7T5N8</accession>
<protein>
    <submittedName>
        <fullName evidence="1">Uncharacterized protein</fullName>
    </submittedName>
</protein>
<proteinExistence type="predicted"/>
<reference evidence="1" key="1">
    <citation type="journal article" date="2022" name="bioRxiv">
        <title>Sequencing and chromosome-scale assembly of the giantPleurodeles waltlgenome.</title>
        <authorList>
            <person name="Brown T."/>
            <person name="Elewa A."/>
            <person name="Iarovenko S."/>
            <person name="Subramanian E."/>
            <person name="Araus A.J."/>
            <person name="Petzold A."/>
            <person name="Susuki M."/>
            <person name="Suzuki K.-i.T."/>
            <person name="Hayashi T."/>
            <person name="Toyoda A."/>
            <person name="Oliveira C."/>
            <person name="Osipova E."/>
            <person name="Leigh N.D."/>
            <person name="Simon A."/>
            <person name="Yun M.H."/>
        </authorList>
    </citation>
    <scope>NUCLEOTIDE SEQUENCE</scope>
    <source>
        <strain evidence="1">20211129_DDA</strain>
        <tissue evidence="1">Liver</tissue>
    </source>
</reference>
<dbReference type="Proteomes" id="UP001066276">
    <property type="component" value="Chromosome 4_1"/>
</dbReference>
<keyword evidence="2" id="KW-1185">Reference proteome</keyword>
<organism evidence="1 2">
    <name type="scientific">Pleurodeles waltl</name>
    <name type="common">Iberian ribbed newt</name>
    <dbReference type="NCBI Taxonomy" id="8319"/>
    <lineage>
        <taxon>Eukaryota</taxon>
        <taxon>Metazoa</taxon>
        <taxon>Chordata</taxon>
        <taxon>Craniata</taxon>
        <taxon>Vertebrata</taxon>
        <taxon>Euteleostomi</taxon>
        <taxon>Amphibia</taxon>
        <taxon>Batrachia</taxon>
        <taxon>Caudata</taxon>
        <taxon>Salamandroidea</taxon>
        <taxon>Salamandridae</taxon>
        <taxon>Pleurodelinae</taxon>
        <taxon>Pleurodeles</taxon>
    </lineage>
</organism>
<name>A0AAV7T5N8_PLEWA</name>
<dbReference type="AlphaFoldDB" id="A0AAV7T5N8"/>
<evidence type="ECO:0000313" key="1">
    <source>
        <dbReference type="EMBL" id="KAJ1171691.1"/>
    </source>
</evidence>